<dbReference type="SUPFAM" id="SSF48403">
    <property type="entry name" value="Ankyrin repeat"/>
    <property type="match status" value="1"/>
</dbReference>
<dbReference type="EMBL" id="DS113269">
    <property type="protein sequence ID" value="EAY14511.1"/>
    <property type="molecule type" value="Genomic_DNA"/>
</dbReference>
<evidence type="ECO:0000313" key="2">
    <source>
        <dbReference type="EMBL" id="EAY14511.1"/>
    </source>
</evidence>
<dbReference type="AlphaFoldDB" id="A2DYH6"/>
<dbReference type="PANTHER" id="PTHR44207:SF1">
    <property type="entry name" value="SURFACE ANTIGEN BSPA-LIKE"/>
    <property type="match status" value="1"/>
</dbReference>
<organism evidence="2 3">
    <name type="scientific">Trichomonas vaginalis (strain ATCC PRA-98 / G3)</name>
    <dbReference type="NCBI Taxonomy" id="412133"/>
    <lineage>
        <taxon>Eukaryota</taxon>
        <taxon>Metamonada</taxon>
        <taxon>Parabasalia</taxon>
        <taxon>Trichomonadida</taxon>
        <taxon>Trichomonadidae</taxon>
        <taxon>Trichomonas</taxon>
    </lineage>
</organism>
<dbReference type="PROSITE" id="PS50088">
    <property type="entry name" value="ANK_REPEAT"/>
    <property type="match status" value="1"/>
</dbReference>
<dbReference type="KEGG" id="tva:4772501"/>
<dbReference type="InterPro" id="IPR036770">
    <property type="entry name" value="Ankyrin_rpt-contain_sf"/>
</dbReference>
<dbReference type="SMR" id="A2DYH6"/>
<dbReference type="SMART" id="SM00248">
    <property type="entry name" value="ANK"/>
    <property type="match status" value="5"/>
</dbReference>
<feature type="repeat" description="ANK" evidence="1">
    <location>
        <begin position="384"/>
        <end position="416"/>
    </location>
</feature>
<keyword evidence="3" id="KW-1185">Reference proteome</keyword>
<reference evidence="2" key="2">
    <citation type="journal article" date="2007" name="Science">
        <title>Draft genome sequence of the sexually transmitted pathogen Trichomonas vaginalis.</title>
        <authorList>
            <person name="Carlton J.M."/>
            <person name="Hirt R.P."/>
            <person name="Silva J.C."/>
            <person name="Delcher A.L."/>
            <person name="Schatz M."/>
            <person name="Zhao Q."/>
            <person name="Wortman J.R."/>
            <person name="Bidwell S.L."/>
            <person name="Alsmark U.C.M."/>
            <person name="Besteiro S."/>
            <person name="Sicheritz-Ponten T."/>
            <person name="Noel C.J."/>
            <person name="Dacks J.B."/>
            <person name="Foster P.G."/>
            <person name="Simillion C."/>
            <person name="Van de Peer Y."/>
            <person name="Miranda-Saavedra D."/>
            <person name="Barton G.J."/>
            <person name="Westrop G.D."/>
            <person name="Mueller S."/>
            <person name="Dessi D."/>
            <person name="Fiori P.L."/>
            <person name="Ren Q."/>
            <person name="Paulsen I."/>
            <person name="Zhang H."/>
            <person name="Bastida-Corcuera F.D."/>
            <person name="Simoes-Barbosa A."/>
            <person name="Brown M.T."/>
            <person name="Hayes R.D."/>
            <person name="Mukherjee M."/>
            <person name="Okumura C.Y."/>
            <person name="Schneider R."/>
            <person name="Smith A.J."/>
            <person name="Vanacova S."/>
            <person name="Villalvazo M."/>
            <person name="Haas B.J."/>
            <person name="Pertea M."/>
            <person name="Feldblyum T.V."/>
            <person name="Utterback T.R."/>
            <person name="Shu C.L."/>
            <person name="Osoegawa K."/>
            <person name="de Jong P.J."/>
            <person name="Hrdy I."/>
            <person name="Horvathova L."/>
            <person name="Zubacova Z."/>
            <person name="Dolezal P."/>
            <person name="Malik S.B."/>
            <person name="Logsdon J.M. Jr."/>
            <person name="Henze K."/>
            <person name="Gupta A."/>
            <person name="Wang C.C."/>
            <person name="Dunne R.L."/>
            <person name="Upcroft J.A."/>
            <person name="Upcroft P."/>
            <person name="White O."/>
            <person name="Salzberg S.L."/>
            <person name="Tang P."/>
            <person name="Chiu C.-H."/>
            <person name="Lee Y.-S."/>
            <person name="Embley T.M."/>
            <person name="Coombs G.H."/>
            <person name="Mottram J.C."/>
            <person name="Tachezy J."/>
            <person name="Fraser-Liggett C.M."/>
            <person name="Johnson P.J."/>
        </authorList>
    </citation>
    <scope>NUCLEOTIDE SEQUENCE [LARGE SCALE GENOMIC DNA]</scope>
    <source>
        <strain evidence="2">G3</strain>
    </source>
</reference>
<accession>A2DYH6</accession>
<dbReference type="VEuPathDB" id="TrichDB:TVAG_388420"/>
<dbReference type="Proteomes" id="UP000001542">
    <property type="component" value="Unassembled WGS sequence"/>
</dbReference>
<evidence type="ECO:0000313" key="3">
    <source>
        <dbReference type="Proteomes" id="UP000001542"/>
    </source>
</evidence>
<dbReference type="InParanoid" id="A2DYH6"/>
<sequence>MSENSSNSASLAIKIQIEDLIFQVSQDNAAETTENIKKILANTNKDYVQLIIEKCAQMFPSKFILYNQLFNEIFNQSLIPATKTVDPTQLISAILSDDIAVFKSTFEPIDKTDHEKILQIDFEYEKQHFNVMNLAAKLGAFNIFKTFIENKYTFDKNTFIYAIESGNKKLIDYLIGLGCNVTDNIEIFIKFHQNNYIFEELEKIKTKISIELIAYGNNTPALYKLSQMNMIDYSIFNENISQFLSRVGSLDILKNYSEKQYSIADITSAAQFGNIDAVKYLINSFNDKKLVFTAIASGQIEVFKFLHEKGLANEKKFKNQSFCICAAKNKQNEMLSFLLDNGFNAKSQDSKGNNCFLISVANCHKESVDVCINHGLSLESKNSDGETPIIVAVKAGDKDLVEYLLEKGCNKNLTTKSGKSALDFTNDESIISILRRGEIIREIFEPPRITRVKKNLYK</sequence>
<gene>
    <name evidence="2" type="ORF">TVAG_388420</name>
</gene>
<dbReference type="Gene3D" id="1.25.40.20">
    <property type="entry name" value="Ankyrin repeat-containing domain"/>
    <property type="match status" value="1"/>
</dbReference>
<dbReference type="RefSeq" id="XP_001326734.1">
    <property type="nucleotide sequence ID" value="XM_001326699.1"/>
</dbReference>
<evidence type="ECO:0000256" key="1">
    <source>
        <dbReference type="PROSITE-ProRule" id="PRU00023"/>
    </source>
</evidence>
<name>A2DYH6_TRIV3</name>
<protein>
    <submittedName>
        <fullName evidence="2">Uncharacterized protein</fullName>
    </submittedName>
</protein>
<dbReference type="STRING" id="5722.A2DYH6"/>
<keyword evidence="1" id="KW-0040">ANK repeat</keyword>
<dbReference type="PROSITE" id="PS50297">
    <property type="entry name" value="ANK_REP_REGION"/>
    <property type="match status" value="1"/>
</dbReference>
<dbReference type="VEuPathDB" id="TrichDB:TVAGG3_0321260"/>
<reference evidence="2" key="1">
    <citation type="submission" date="2006-10" db="EMBL/GenBank/DDBJ databases">
        <authorList>
            <person name="Amadeo P."/>
            <person name="Zhao Q."/>
            <person name="Wortman J."/>
            <person name="Fraser-Liggett C."/>
            <person name="Carlton J."/>
        </authorList>
    </citation>
    <scope>NUCLEOTIDE SEQUENCE</scope>
    <source>
        <strain evidence="2">G3</strain>
    </source>
</reference>
<dbReference type="Pfam" id="PF12796">
    <property type="entry name" value="Ank_2"/>
    <property type="match status" value="1"/>
</dbReference>
<proteinExistence type="predicted"/>
<dbReference type="InterPro" id="IPR002110">
    <property type="entry name" value="Ankyrin_rpt"/>
</dbReference>
<dbReference type="PANTHER" id="PTHR44207">
    <property type="entry name" value="SURFACE ANTIGEN BSPA-LIKE-RELATED"/>
    <property type="match status" value="1"/>
</dbReference>